<dbReference type="InterPro" id="IPR054594">
    <property type="entry name" value="Lon_lid"/>
</dbReference>
<dbReference type="PANTHER" id="PTHR43718">
    <property type="entry name" value="LON PROTEASE"/>
    <property type="match status" value="1"/>
</dbReference>
<feature type="domain" description="ATPase AAA-type core" evidence="1">
    <location>
        <begin position="121"/>
        <end position="258"/>
    </location>
</feature>
<evidence type="ECO:0000313" key="3">
    <source>
        <dbReference type="EMBL" id="OGK26401.1"/>
    </source>
</evidence>
<dbReference type="Pfam" id="PF00004">
    <property type="entry name" value="AAA"/>
    <property type="match status" value="1"/>
</dbReference>
<dbReference type="InterPro" id="IPR027417">
    <property type="entry name" value="P-loop_NTPase"/>
</dbReference>
<dbReference type="Gene3D" id="3.40.50.300">
    <property type="entry name" value="P-loop containing nucleotide triphosphate hydrolases"/>
    <property type="match status" value="1"/>
</dbReference>
<protein>
    <submittedName>
        <fullName evidence="3">Uncharacterized protein</fullName>
    </submittedName>
</protein>
<comment type="caution">
    <text evidence="3">The sequence shown here is derived from an EMBL/GenBank/DDBJ whole genome shotgun (WGS) entry which is preliminary data.</text>
</comment>
<dbReference type="EMBL" id="MFZP01000045">
    <property type="protein sequence ID" value="OGK26401.1"/>
    <property type="molecule type" value="Genomic_DNA"/>
</dbReference>
<dbReference type="Gene3D" id="1.10.8.60">
    <property type="match status" value="1"/>
</dbReference>
<dbReference type="InterPro" id="IPR027065">
    <property type="entry name" value="Lon_Prtase"/>
</dbReference>
<dbReference type="PANTHER" id="PTHR43718:SF2">
    <property type="entry name" value="LON PROTEASE HOMOLOG, MITOCHONDRIAL"/>
    <property type="match status" value="1"/>
</dbReference>
<dbReference type="AlphaFoldDB" id="A0A1F7H571"/>
<evidence type="ECO:0000259" key="1">
    <source>
        <dbReference type="Pfam" id="PF00004"/>
    </source>
</evidence>
<organism evidence="3 4">
    <name type="scientific">Candidatus Roizmanbacteria bacterium RIFCSPHIGHO2_02_FULL_39_9</name>
    <dbReference type="NCBI Taxonomy" id="1802040"/>
    <lineage>
        <taxon>Bacteria</taxon>
        <taxon>Candidatus Roizmaniibacteriota</taxon>
    </lineage>
</organism>
<dbReference type="SUPFAM" id="SSF52540">
    <property type="entry name" value="P-loop containing nucleoside triphosphate hydrolases"/>
    <property type="match status" value="1"/>
</dbReference>
<accession>A0A1F7H571</accession>
<proteinExistence type="predicted"/>
<dbReference type="GO" id="GO:0004252">
    <property type="term" value="F:serine-type endopeptidase activity"/>
    <property type="evidence" value="ECO:0007669"/>
    <property type="project" value="InterPro"/>
</dbReference>
<dbReference type="GO" id="GO:0004176">
    <property type="term" value="F:ATP-dependent peptidase activity"/>
    <property type="evidence" value="ECO:0007669"/>
    <property type="project" value="InterPro"/>
</dbReference>
<dbReference type="GO" id="GO:0005524">
    <property type="term" value="F:ATP binding"/>
    <property type="evidence" value="ECO:0007669"/>
    <property type="project" value="InterPro"/>
</dbReference>
<dbReference type="InterPro" id="IPR003959">
    <property type="entry name" value="ATPase_AAA_core"/>
</dbReference>
<dbReference type="Proteomes" id="UP000178597">
    <property type="component" value="Unassembled WGS sequence"/>
</dbReference>
<evidence type="ECO:0000313" key="4">
    <source>
        <dbReference type="Proteomes" id="UP000178597"/>
    </source>
</evidence>
<dbReference type="STRING" id="1802040.A3C28_00355"/>
<name>A0A1F7H571_9BACT</name>
<dbReference type="Pfam" id="PF22667">
    <property type="entry name" value="Lon_lid"/>
    <property type="match status" value="1"/>
</dbReference>
<evidence type="ECO:0000259" key="2">
    <source>
        <dbReference type="Pfam" id="PF22667"/>
    </source>
</evidence>
<dbReference type="GO" id="GO:0016887">
    <property type="term" value="F:ATP hydrolysis activity"/>
    <property type="evidence" value="ECO:0007669"/>
    <property type="project" value="InterPro"/>
</dbReference>
<reference evidence="3 4" key="1">
    <citation type="journal article" date="2016" name="Nat. Commun.">
        <title>Thousands of microbial genomes shed light on interconnected biogeochemical processes in an aquifer system.</title>
        <authorList>
            <person name="Anantharaman K."/>
            <person name="Brown C.T."/>
            <person name="Hug L.A."/>
            <person name="Sharon I."/>
            <person name="Castelle C.J."/>
            <person name="Probst A.J."/>
            <person name="Thomas B.C."/>
            <person name="Singh A."/>
            <person name="Wilkins M.J."/>
            <person name="Karaoz U."/>
            <person name="Brodie E.L."/>
            <person name="Williams K.H."/>
            <person name="Hubbard S.S."/>
            <person name="Banfield J.F."/>
        </authorList>
    </citation>
    <scope>NUCLEOTIDE SEQUENCE [LARGE SCALE GENOMIC DNA]</scope>
</reference>
<sequence length="348" mass="38898">MDNQNGSSEVQKMKVKLQSVELPANLKEKATHQIERIALTLKYGGNLSQIDITSKYIEWITSLPWNAKTEDVLDIKKAKEALDKNHFGLEPIKRRVLEYLSVLIIQRQKAPTDAFHAPQLFFVGLVGTGTTTFAQSVAEALGRKFVRIPFGGLSSALDLRGQSKTTPESEPGMVIRAIRQSGVKNPVILLDELDRITTESRASIMGVLIELLDPEQNAHFTDYFIDYPFDLSQVLFIATANNTNDISTAVMDRLEVIQMPSYTDEEKMEIGKNYVLPRYLKNAGLAAEAVKIDDMAWHKIIRPLGFDAGIRSLERTIEGIVRKIAFKIVAGEGNSFGINDLNLKEYLS</sequence>
<feature type="domain" description="Lon protease AAA+ ATPase lid" evidence="2">
    <location>
        <begin position="281"/>
        <end position="332"/>
    </location>
</feature>
<dbReference type="GO" id="GO:0006515">
    <property type="term" value="P:protein quality control for misfolded or incompletely synthesized proteins"/>
    <property type="evidence" value="ECO:0007669"/>
    <property type="project" value="TreeGrafter"/>
</dbReference>
<gene>
    <name evidence="3" type="ORF">A3C28_00355</name>
</gene>